<feature type="transmembrane region" description="Helical" evidence="6">
    <location>
        <begin position="57"/>
        <end position="79"/>
    </location>
</feature>
<keyword evidence="3 6" id="KW-0812">Transmembrane</keyword>
<evidence type="ECO:0000256" key="4">
    <source>
        <dbReference type="ARBA" id="ARBA00022989"/>
    </source>
</evidence>
<dbReference type="RefSeq" id="XP_018329047.2">
    <property type="nucleotide sequence ID" value="XM_018473545.2"/>
</dbReference>
<keyword evidence="7" id="KW-1185">Reference proteome</keyword>
<dbReference type="GO" id="GO:0016020">
    <property type="term" value="C:membrane"/>
    <property type="evidence" value="ECO:0007669"/>
    <property type="project" value="UniProtKB-SubCell"/>
</dbReference>
<keyword evidence="5 6" id="KW-0472">Membrane</keyword>
<comment type="subcellular location">
    <subcellularLocation>
        <location evidence="1">Membrane</location>
        <topology evidence="1">Multi-pass membrane protein</topology>
    </subcellularLocation>
</comment>
<evidence type="ECO:0000256" key="3">
    <source>
        <dbReference type="ARBA" id="ARBA00022692"/>
    </source>
</evidence>
<dbReference type="Proteomes" id="UP000192223">
    <property type="component" value="Unplaced"/>
</dbReference>
<evidence type="ECO:0000256" key="5">
    <source>
        <dbReference type="ARBA" id="ARBA00023136"/>
    </source>
</evidence>
<dbReference type="PANTHER" id="PTHR12995">
    <property type="entry name" value="FI21814P1"/>
    <property type="match status" value="1"/>
</dbReference>
<comment type="similarity">
    <text evidence="2">Belongs to the TMEM39 family.</text>
</comment>
<dbReference type="InterPro" id="IPR019397">
    <property type="entry name" value="Uncharacterised_TMEM39"/>
</dbReference>
<feature type="transmembrane region" description="Helical" evidence="6">
    <location>
        <begin position="6"/>
        <end position="26"/>
    </location>
</feature>
<gene>
    <name evidence="8" type="primary">LOC108739571</name>
</gene>
<feature type="non-terminal residue" evidence="8">
    <location>
        <position position="1"/>
    </location>
</feature>
<reference evidence="8" key="1">
    <citation type="submission" date="2025-08" db="UniProtKB">
        <authorList>
            <consortium name="RefSeq"/>
        </authorList>
    </citation>
    <scope>IDENTIFICATION</scope>
    <source>
        <tissue evidence="8">Entire body</tissue>
    </source>
</reference>
<feature type="transmembrane region" description="Helical" evidence="6">
    <location>
        <begin position="147"/>
        <end position="168"/>
    </location>
</feature>
<dbReference type="PANTHER" id="PTHR12995:SF4">
    <property type="entry name" value="FI21814P1"/>
    <property type="match status" value="1"/>
</dbReference>
<proteinExistence type="inferred from homology"/>
<keyword evidence="4 6" id="KW-1133">Transmembrane helix</keyword>
<dbReference type="OrthoDB" id="438179at2759"/>
<dbReference type="FunCoup" id="A0A1W4X881">
    <property type="interactions" value="78"/>
</dbReference>
<dbReference type="InParanoid" id="A0A1W4X881"/>
<evidence type="ECO:0000256" key="1">
    <source>
        <dbReference type="ARBA" id="ARBA00004141"/>
    </source>
</evidence>
<dbReference type="GeneID" id="108739571"/>
<feature type="transmembrane region" description="Helical" evidence="6">
    <location>
        <begin position="118"/>
        <end position="141"/>
    </location>
</feature>
<evidence type="ECO:0000313" key="8">
    <source>
        <dbReference type="RefSeq" id="XP_018329047.2"/>
    </source>
</evidence>
<dbReference type="KEGG" id="apln:108739571"/>
<evidence type="ECO:0000256" key="6">
    <source>
        <dbReference type="SAM" id="Phobius"/>
    </source>
</evidence>
<dbReference type="AlphaFoldDB" id="A0A1W4X881"/>
<sequence length="318" mass="36978">LFFTLLYQQVCNFYIYIEVYGGYPILTQNSPWFFLFGVIVGVLSASCAFHNHAIVNIFYLCYPICVYLILFGFNIVPFFELIKIEDALSLHACSSNSSEIRSEVESLKANFNERMKQILFCSVLTTYYAGFIPCCFVQNFLYYDVYWASQHVVFIWLGSFTSYFIHLLPLRYCDTLHRSAIHLGSWDKTESRSHLPVAYCWQEDMLWPHGALVRYGRDVYRAHGESNAAEPGNTTYSRFYSIFKNPSVALSGILGIQVSLVLFQLIVLIRSTYWYCIVSVTLLMFFNYYTLFKVARDYLVSLKIYRAEQVMQNKITGN</sequence>
<name>A0A1W4X881_AGRPL</name>
<dbReference type="Pfam" id="PF10271">
    <property type="entry name" value="Tmp39"/>
    <property type="match status" value="1"/>
</dbReference>
<organism evidence="7 8">
    <name type="scientific">Agrilus planipennis</name>
    <name type="common">Emerald ash borer</name>
    <name type="synonym">Agrilus marcopoli</name>
    <dbReference type="NCBI Taxonomy" id="224129"/>
    <lineage>
        <taxon>Eukaryota</taxon>
        <taxon>Metazoa</taxon>
        <taxon>Ecdysozoa</taxon>
        <taxon>Arthropoda</taxon>
        <taxon>Hexapoda</taxon>
        <taxon>Insecta</taxon>
        <taxon>Pterygota</taxon>
        <taxon>Neoptera</taxon>
        <taxon>Endopterygota</taxon>
        <taxon>Coleoptera</taxon>
        <taxon>Polyphaga</taxon>
        <taxon>Elateriformia</taxon>
        <taxon>Buprestoidea</taxon>
        <taxon>Buprestidae</taxon>
        <taxon>Agrilinae</taxon>
        <taxon>Agrilus</taxon>
    </lineage>
</organism>
<feature type="transmembrane region" description="Helical" evidence="6">
    <location>
        <begin position="33"/>
        <end position="51"/>
    </location>
</feature>
<evidence type="ECO:0000313" key="7">
    <source>
        <dbReference type="Proteomes" id="UP000192223"/>
    </source>
</evidence>
<feature type="transmembrane region" description="Helical" evidence="6">
    <location>
        <begin position="272"/>
        <end position="292"/>
    </location>
</feature>
<accession>A0A1W4X881</accession>
<dbReference type="STRING" id="224129.A0A1W4X881"/>
<protein>
    <submittedName>
        <fullName evidence="8">Transmembrane protein 39A-B</fullName>
    </submittedName>
</protein>
<evidence type="ECO:0000256" key="2">
    <source>
        <dbReference type="ARBA" id="ARBA00010737"/>
    </source>
</evidence>
<feature type="transmembrane region" description="Helical" evidence="6">
    <location>
        <begin position="248"/>
        <end position="266"/>
    </location>
</feature>